<reference evidence="3" key="1">
    <citation type="submission" date="2017-12" db="EMBL/GenBank/DDBJ databases">
        <authorList>
            <person name="Diaz M."/>
        </authorList>
    </citation>
    <scope>NUCLEOTIDE SEQUENCE [LARGE SCALE GENOMIC DNA]</scope>
    <source>
        <strain evidence="3">FI11154</strain>
    </source>
</reference>
<dbReference type="Proteomes" id="UP000246073">
    <property type="component" value="Unassembled WGS sequence"/>
</dbReference>
<organism evidence="2 3">
    <name type="scientific">Ochrobactrum soli</name>
    <dbReference type="NCBI Taxonomy" id="2448455"/>
    <lineage>
        <taxon>Bacteria</taxon>
        <taxon>Pseudomonadati</taxon>
        <taxon>Pseudomonadota</taxon>
        <taxon>Alphaproteobacteria</taxon>
        <taxon>Hyphomicrobiales</taxon>
        <taxon>Brucellaceae</taxon>
        <taxon>Brucella/Ochrobactrum group</taxon>
        <taxon>Ochrobactrum</taxon>
    </lineage>
</organism>
<proteinExistence type="predicted"/>
<accession>A0A2P9HET0</accession>
<dbReference type="EMBL" id="OOFM01000003">
    <property type="protein sequence ID" value="SPL62603.1"/>
    <property type="molecule type" value="Genomic_DNA"/>
</dbReference>
<protein>
    <submittedName>
        <fullName evidence="2">Uncharacterized protein</fullName>
    </submittedName>
</protein>
<keyword evidence="1" id="KW-0472">Membrane</keyword>
<keyword evidence="1" id="KW-0812">Transmembrane</keyword>
<sequence>MTGNPDFHKSGKLHSLLAEGEEAATTPASAPEHVDWLDSMPIIQFAAIALACGFGTVVLISRMI</sequence>
<evidence type="ECO:0000313" key="2">
    <source>
        <dbReference type="EMBL" id="SPL62603.1"/>
    </source>
</evidence>
<dbReference type="AlphaFoldDB" id="A0A2P9HET0"/>
<evidence type="ECO:0000256" key="1">
    <source>
        <dbReference type="SAM" id="Phobius"/>
    </source>
</evidence>
<gene>
    <name evidence="2" type="ORF">OHAE_5210</name>
</gene>
<feature type="transmembrane region" description="Helical" evidence="1">
    <location>
        <begin position="42"/>
        <end position="60"/>
    </location>
</feature>
<name>A0A2P9HET0_9HYPH</name>
<dbReference type="RefSeq" id="WP_109366708.1">
    <property type="nucleotide sequence ID" value="NZ_OOFM01000003.1"/>
</dbReference>
<evidence type="ECO:0000313" key="3">
    <source>
        <dbReference type="Proteomes" id="UP000246073"/>
    </source>
</evidence>
<keyword evidence="1" id="KW-1133">Transmembrane helix</keyword>